<dbReference type="EC" id="4.6.1.12" evidence="4"/>
<dbReference type="NCBIfam" id="TIGR00151">
    <property type="entry name" value="ispF"/>
    <property type="match status" value="1"/>
</dbReference>
<evidence type="ECO:0000256" key="1">
    <source>
        <dbReference type="ARBA" id="ARBA00022723"/>
    </source>
</evidence>
<evidence type="ECO:0000313" key="4">
    <source>
        <dbReference type="EMBL" id="QEA04624.1"/>
    </source>
</evidence>
<dbReference type="GO" id="GO:0016114">
    <property type="term" value="P:terpenoid biosynthetic process"/>
    <property type="evidence" value="ECO:0007669"/>
    <property type="project" value="InterPro"/>
</dbReference>
<gene>
    <name evidence="4" type="primary">ispF</name>
    <name evidence="4" type="ORF">KBTEX_00932</name>
</gene>
<dbReference type="InterPro" id="IPR003526">
    <property type="entry name" value="MECDP_synthase"/>
</dbReference>
<evidence type="ECO:0000256" key="2">
    <source>
        <dbReference type="ARBA" id="ARBA00023239"/>
    </source>
</evidence>
<dbReference type="Pfam" id="PF02542">
    <property type="entry name" value="YgbB"/>
    <property type="match status" value="1"/>
</dbReference>
<protein>
    <submittedName>
        <fullName evidence="4">2-C-methyl-D-erythritol 2,4-cyclodiphosphate synthase</fullName>
        <ecNumber evidence="4">4.6.1.12</ecNumber>
    </submittedName>
</protein>
<dbReference type="FunFam" id="3.30.1330.50:FF:000001">
    <property type="entry name" value="2-C-methyl-D-erythritol 2,4-cyclodiphosphate synthase"/>
    <property type="match status" value="1"/>
</dbReference>
<dbReference type="HAMAP" id="MF_00107">
    <property type="entry name" value="IspF"/>
    <property type="match status" value="1"/>
</dbReference>
<dbReference type="EMBL" id="MN079086">
    <property type="protein sequence ID" value="QEA04624.1"/>
    <property type="molecule type" value="Genomic_DNA"/>
</dbReference>
<evidence type="ECO:0000259" key="3">
    <source>
        <dbReference type="Pfam" id="PF02542"/>
    </source>
</evidence>
<dbReference type="AlphaFoldDB" id="A0A5B8RAT6"/>
<dbReference type="GO" id="GO:0046872">
    <property type="term" value="F:metal ion binding"/>
    <property type="evidence" value="ECO:0007669"/>
    <property type="project" value="UniProtKB-KW"/>
</dbReference>
<keyword evidence="2 4" id="KW-0456">Lyase</keyword>
<dbReference type="InterPro" id="IPR036571">
    <property type="entry name" value="MECDP_synthase_sf"/>
</dbReference>
<dbReference type="CDD" id="cd00554">
    <property type="entry name" value="MECDP_synthase"/>
    <property type="match status" value="1"/>
</dbReference>
<feature type="domain" description="2-C-methyl-D-erythritol 2,4-cyclodiphosphate synthase" evidence="3">
    <location>
        <begin position="3"/>
        <end position="156"/>
    </location>
</feature>
<proteinExistence type="inferred from homology"/>
<name>A0A5B8RAT6_9ZZZZ</name>
<organism evidence="4">
    <name type="scientific">uncultured organism</name>
    <dbReference type="NCBI Taxonomy" id="155900"/>
    <lineage>
        <taxon>unclassified sequences</taxon>
        <taxon>environmental samples</taxon>
    </lineage>
</organism>
<dbReference type="Gene3D" id="3.30.1330.50">
    <property type="entry name" value="2-C-methyl-D-erythritol 2,4-cyclodiphosphate synthase"/>
    <property type="match status" value="1"/>
</dbReference>
<dbReference type="SUPFAM" id="SSF69765">
    <property type="entry name" value="IpsF-like"/>
    <property type="match status" value="1"/>
</dbReference>
<dbReference type="PANTHER" id="PTHR43181:SF1">
    <property type="entry name" value="2-C-METHYL-D-ERYTHRITOL 2,4-CYCLODIPHOSPHATE SYNTHASE, CHLOROPLASTIC"/>
    <property type="match status" value="1"/>
</dbReference>
<sequence length="161" mass="16822">MNLRIGQGLDAHRFRDGGRLVLGGVTIPHDQGLEAHSDGDCLLHAVTDALFGAIGAGDIGGHFPDDDPRWAGADSRDLLRHAVALAAADGWRAVNVDATIVAQRPRLAAHLPRMREHVAADLGIAVAAANIKATTTERMGFTGRGEGIAATAVILVTGDER</sequence>
<reference evidence="4" key="1">
    <citation type="submission" date="2019-06" db="EMBL/GenBank/DDBJ databases">
        <authorList>
            <person name="Murdoch R.W."/>
            <person name="Fathepure B."/>
        </authorList>
    </citation>
    <scope>NUCLEOTIDE SEQUENCE</scope>
</reference>
<dbReference type="GO" id="GO:0008685">
    <property type="term" value="F:2-C-methyl-D-erythritol 2,4-cyclodiphosphate synthase activity"/>
    <property type="evidence" value="ECO:0007669"/>
    <property type="project" value="UniProtKB-EC"/>
</dbReference>
<dbReference type="PANTHER" id="PTHR43181">
    <property type="entry name" value="2-C-METHYL-D-ERYTHRITOL 2,4-CYCLODIPHOSPHATE SYNTHASE, CHLOROPLASTIC"/>
    <property type="match status" value="1"/>
</dbReference>
<keyword evidence="1" id="KW-0479">Metal-binding</keyword>
<accession>A0A5B8RAT6</accession>